<accession>A0A6A6ZMW1</accession>
<feature type="non-terminal residue" evidence="1">
    <location>
        <position position="183"/>
    </location>
</feature>
<dbReference type="Proteomes" id="UP000799424">
    <property type="component" value="Unassembled WGS sequence"/>
</dbReference>
<organism evidence="1 2">
    <name type="scientific">Ophiobolus disseminans</name>
    <dbReference type="NCBI Taxonomy" id="1469910"/>
    <lineage>
        <taxon>Eukaryota</taxon>
        <taxon>Fungi</taxon>
        <taxon>Dikarya</taxon>
        <taxon>Ascomycota</taxon>
        <taxon>Pezizomycotina</taxon>
        <taxon>Dothideomycetes</taxon>
        <taxon>Pleosporomycetidae</taxon>
        <taxon>Pleosporales</taxon>
        <taxon>Pleosporineae</taxon>
        <taxon>Phaeosphaeriaceae</taxon>
        <taxon>Ophiobolus</taxon>
    </lineage>
</organism>
<sequence>LQFANGIKAEQAFSRRQIPSSWQPPVKDATIPQNQADREKYIAQMVAAIVDTRSCHDSDTNESYQERWAEIAQGRSTYTSQNIETVCWKLLSVAEKLHQHGPEILRVFDENKLHTIHKSRNLDFAQRILFICDLMRLSKSRCEILLGLDNLEMTVGAPAQMLYMAKTNKKTNLKRQEYLLEGR</sequence>
<feature type="non-terminal residue" evidence="1">
    <location>
        <position position="1"/>
    </location>
</feature>
<dbReference type="AlphaFoldDB" id="A0A6A6ZMW1"/>
<dbReference type="OrthoDB" id="3795193at2759"/>
<protein>
    <submittedName>
        <fullName evidence="1">Uncharacterized protein</fullName>
    </submittedName>
</protein>
<name>A0A6A6ZMW1_9PLEO</name>
<keyword evidence="2" id="KW-1185">Reference proteome</keyword>
<dbReference type="EMBL" id="MU006234">
    <property type="protein sequence ID" value="KAF2822422.1"/>
    <property type="molecule type" value="Genomic_DNA"/>
</dbReference>
<evidence type="ECO:0000313" key="2">
    <source>
        <dbReference type="Proteomes" id="UP000799424"/>
    </source>
</evidence>
<proteinExistence type="predicted"/>
<reference evidence="1" key="1">
    <citation type="journal article" date="2020" name="Stud. Mycol.">
        <title>101 Dothideomycetes genomes: a test case for predicting lifestyles and emergence of pathogens.</title>
        <authorList>
            <person name="Haridas S."/>
            <person name="Albert R."/>
            <person name="Binder M."/>
            <person name="Bloem J."/>
            <person name="Labutti K."/>
            <person name="Salamov A."/>
            <person name="Andreopoulos B."/>
            <person name="Baker S."/>
            <person name="Barry K."/>
            <person name="Bills G."/>
            <person name="Bluhm B."/>
            <person name="Cannon C."/>
            <person name="Castanera R."/>
            <person name="Culley D."/>
            <person name="Daum C."/>
            <person name="Ezra D."/>
            <person name="Gonzalez J."/>
            <person name="Henrissat B."/>
            <person name="Kuo A."/>
            <person name="Liang C."/>
            <person name="Lipzen A."/>
            <person name="Lutzoni F."/>
            <person name="Magnuson J."/>
            <person name="Mondo S."/>
            <person name="Nolan M."/>
            <person name="Ohm R."/>
            <person name="Pangilinan J."/>
            <person name="Park H.-J."/>
            <person name="Ramirez L."/>
            <person name="Alfaro M."/>
            <person name="Sun H."/>
            <person name="Tritt A."/>
            <person name="Yoshinaga Y."/>
            <person name="Zwiers L.-H."/>
            <person name="Turgeon B."/>
            <person name="Goodwin S."/>
            <person name="Spatafora J."/>
            <person name="Crous P."/>
            <person name="Grigoriev I."/>
        </authorList>
    </citation>
    <scope>NUCLEOTIDE SEQUENCE</scope>
    <source>
        <strain evidence="1">CBS 113818</strain>
    </source>
</reference>
<evidence type="ECO:0000313" key="1">
    <source>
        <dbReference type="EMBL" id="KAF2822422.1"/>
    </source>
</evidence>
<gene>
    <name evidence="1" type="ORF">CC86DRAFT_261829</name>
</gene>